<comment type="caution">
    <text evidence="1">The sequence shown here is derived from an EMBL/GenBank/DDBJ whole genome shotgun (WGS) entry which is preliminary data.</text>
</comment>
<proteinExistence type="predicted"/>
<evidence type="ECO:0000313" key="1">
    <source>
        <dbReference type="EMBL" id="KAK8579135.1"/>
    </source>
</evidence>
<dbReference type="EMBL" id="JBBPBM010000006">
    <property type="protein sequence ID" value="KAK8579135.1"/>
    <property type="molecule type" value="Genomic_DNA"/>
</dbReference>
<protein>
    <submittedName>
        <fullName evidence="1">Uncharacterized protein</fullName>
    </submittedName>
</protein>
<keyword evidence="2" id="KW-1185">Reference proteome</keyword>
<name>A0ABR2FE35_9ROSI</name>
<organism evidence="1 2">
    <name type="scientific">Hibiscus sabdariffa</name>
    <name type="common">roselle</name>
    <dbReference type="NCBI Taxonomy" id="183260"/>
    <lineage>
        <taxon>Eukaryota</taxon>
        <taxon>Viridiplantae</taxon>
        <taxon>Streptophyta</taxon>
        <taxon>Embryophyta</taxon>
        <taxon>Tracheophyta</taxon>
        <taxon>Spermatophyta</taxon>
        <taxon>Magnoliopsida</taxon>
        <taxon>eudicotyledons</taxon>
        <taxon>Gunneridae</taxon>
        <taxon>Pentapetalae</taxon>
        <taxon>rosids</taxon>
        <taxon>malvids</taxon>
        <taxon>Malvales</taxon>
        <taxon>Malvaceae</taxon>
        <taxon>Malvoideae</taxon>
        <taxon>Hibiscus</taxon>
    </lineage>
</organism>
<evidence type="ECO:0000313" key="2">
    <source>
        <dbReference type="Proteomes" id="UP001472677"/>
    </source>
</evidence>
<dbReference type="Proteomes" id="UP001472677">
    <property type="component" value="Unassembled WGS sequence"/>
</dbReference>
<gene>
    <name evidence="1" type="ORF">V6N12_069465</name>
</gene>
<sequence length="95" mass="10923">MASRVIEGVTVPFPTTSVADMVDELGQWKWYVLEHCLPVDMLLRIAFVKAPYGLNLHDAPCWRPTTNGNFQVQSIYWYWLGVQNGPLDPIWKKDS</sequence>
<accession>A0ABR2FE35</accession>
<reference evidence="1 2" key="1">
    <citation type="journal article" date="2024" name="G3 (Bethesda)">
        <title>Genome assembly of Hibiscus sabdariffa L. provides insights into metabolisms of medicinal natural products.</title>
        <authorList>
            <person name="Kim T."/>
        </authorList>
    </citation>
    <scope>NUCLEOTIDE SEQUENCE [LARGE SCALE GENOMIC DNA]</scope>
    <source>
        <strain evidence="1">TK-2024</strain>
        <tissue evidence="1">Old leaves</tissue>
    </source>
</reference>